<reference evidence="2" key="1">
    <citation type="journal article" date="2017" name="Appl. Environ. Microbiol.">
        <title>Genomic analysis of Calderihabitans maritimus KKC1, a thermophilic hydrogenogenic carboxydotrophic bacterium isolated from marine sediment.</title>
        <authorList>
            <person name="Omae K."/>
            <person name="Yoneda Y."/>
            <person name="Fukuyama Y."/>
            <person name="Yoshida T."/>
            <person name="Sako Y."/>
        </authorList>
    </citation>
    <scope>NUCLEOTIDE SEQUENCE [LARGE SCALE GENOMIC DNA]</scope>
    <source>
        <strain evidence="2">KKC1</strain>
    </source>
</reference>
<evidence type="ECO:0000313" key="2">
    <source>
        <dbReference type="Proteomes" id="UP000197032"/>
    </source>
</evidence>
<accession>A0A1Z5HTV9</accession>
<protein>
    <submittedName>
        <fullName evidence="1">Uncharacterized protein</fullName>
    </submittedName>
</protein>
<dbReference type="AlphaFoldDB" id="A0A1Z5HTV9"/>
<organism evidence="1 2">
    <name type="scientific">Calderihabitans maritimus</name>
    <dbReference type="NCBI Taxonomy" id="1246530"/>
    <lineage>
        <taxon>Bacteria</taxon>
        <taxon>Bacillati</taxon>
        <taxon>Bacillota</taxon>
        <taxon>Clostridia</taxon>
        <taxon>Neomoorellales</taxon>
        <taxon>Calderihabitantaceae</taxon>
        <taxon>Calderihabitans</taxon>
    </lineage>
</organism>
<proteinExistence type="predicted"/>
<keyword evidence="2" id="KW-1185">Reference proteome</keyword>
<sequence length="37" mass="4215">MFLFTHISTPQLSHSLLISFIPAYLFGKNGDFIEIIC</sequence>
<name>A0A1Z5HTV9_9FIRM</name>
<dbReference type="Proteomes" id="UP000197032">
    <property type="component" value="Unassembled WGS sequence"/>
</dbReference>
<gene>
    <name evidence="1" type="ORF">KKC1_19260</name>
</gene>
<evidence type="ECO:0000313" key="1">
    <source>
        <dbReference type="EMBL" id="GAW92777.1"/>
    </source>
</evidence>
<comment type="caution">
    <text evidence="1">The sequence shown here is derived from an EMBL/GenBank/DDBJ whole genome shotgun (WGS) entry which is preliminary data.</text>
</comment>
<dbReference type="EMBL" id="BDGJ01000100">
    <property type="protein sequence ID" value="GAW92777.1"/>
    <property type="molecule type" value="Genomic_DNA"/>
</dbReference>